<protein>
    <submittedName>
        <fullName evidence="1">Uncharacterized protein</fullName>
    </submittedName>
</protein>
<evidence type="ECO:0000313" key="1">
    <source>
        <dbReference type="EMBL" id="QJA57510.1"/>
    </source>
</evidence>
<dbReference type="AlphaFoldDB" id="A0A6M3IIX8"/>
<accession>A0A6M3IIX8</accession>
<sequence>MEEKRPQKPMSIEQAGNLLAEKKETMAEDMKAESKKAPISMADIKDRKAYLIYGVSLLNDVSESAKNTWCALIGKPAALYATKNVAQMLRKFMVLRINGYSIQQIGHHLKTPDTILERVEDLAIKVVGEAITKSQSNGTPIIGG</sequence>
<dbReference type="EMBL" id="MT141277">
    <property type="protein sequence ID" value="QJA57510.1"/>
    <property type="molecule type" value="Genomic_DNA"/>
</dbReference>
<reference evidence="1" key="1">
    <citation type="submission" date="2020-03" db="EMBL/GenBank/DDBJ databases">
        <title>The deep terrestrial virosphere.</title>
        <authorList>
            <person name="Holmfeldt K."/>
            <person name="Nilsson E."/>
            <person name="Simone D."/>
            <person name="Lopez-Fernandez M."/>
            <person name="Wu X."/>
            <person name="de Brujin I."/>
            <person name="Lundin D."/>
            <person name="Andersson A."/>
            <person name="Bertilsson S."/>
            <person name="Dopson M."/>
        </authorList>
    </citation>
    <scope>NUCLEOTIDE SEQUENCE</scope>
    <source>
        <strain evidence="1">MM415B01629</strain>
    </source>
</reference>
<name>A0A6M3IIX8_9ZZZZ</name>
<gene>
    <name evidence="1" type="ORF">MM415B01629_0012</name>
</gene>
<proteinExistence type="predicted"/>
<organism evidence="1">
    <name type="scientific">viral metagenome</name>
    <dbReference type="NCBI Taxonomy" id="1070528"/>
    <lineage>
        <taxon>unclassified sequences</taxon>
        <taxon>metagenomes</taxon>
        <taxon>organismal metagenomes</taxon>
    </lineage>
</organism>